<dbReference type="GO" id="GO:0004803">
    <property type="term" value="F:transposase activity"/>
    <property type="evidence" value="ECO:0007669"/>
    <property type="project" value="InterPro"/>
</dbReference>
<keyword evidence="4" id="KW-1185">Reference proteome</keyword>
<dbReference type="STRING" id="869212.Turpa_1037"/>
<dbReference type="AlphaFoldDB" id="I4B329"/>
<dbReference type="Pfam" id="PF14319">
    <property type="entry name" value="Zn_Tnp_IS91"/>
    <property type="match status" value="1"/>
</dbReference>
<evidence type="ECO:0000259" key="2">
    <source>
        <dbReference type="Pfam" id="PF14319"/>
    </source>
</evidence>
<dbReference type="PANTHER" id="PTHR37023:SF1">
    <property type="entry name" value="ISSOD25 TRANSPOSASE TNPA_ISSOD25"/>
    <property type="match status" value="1"/>
</dbReference>
<feature type="domain" description="Transposase IS801/IS1294" evidence="1">
    <location>
        <begin position="134"/>
        <end position="305"/>
    </location>
</feature>
<reference evidence="3 4" key="1">
    <citation type="submission" date="2012-06" db="EMBL/GenBank/DDBJ databases">
        <title>The complete chromosome of genome of Turneriella parva DSM 21527.</title>
        <authorList>
            <consortium name="US DOE Joint Genome Institute (JGI-PGF)"/>
            <person name="Lucas S."/>
            <person name="Han J."/>
            <person name="Lapidus A."/>
            <person name="Bruce D."/>
            <person name="Goodwin L."/>
            <person name="Pitluck S."/>
            <person name="Peters L."/>
            <person name="Kyrpides N."/>
            <person name="Mavromatis K."/>
            <person name="Ivanova N."/>
            <person name="Mikhailova N."/>
            <person name="Chertkov O."/>
            <person name="Detter J.C."/>
            <person name="Tapia R."/>
            <person name="Han C."/>
            <person name="Land M."/>
            <person name="Hauser L."/>
            <person name="Markowitz V."/>
            <person name="Cheng J.-F."/>
            <person name="Hugenholtz P."/>
            <person name="Woyke T."/>
            <person name="Wu D."/>
            <person name="Gronow S."/>
            <person name="Wellnitz S."/>
            <person name="Brambilla E."/>
            <person name="Klenk H.-P."/>
            <person name="Eisen J.A."/>
        </authorList>
    </citation>
    <scope>NUCLEOTIDE SEQUENCE [LARGE SCALE GENOMIC DNA]</scope>
    <source>
        <strain evidence="4">ATCC BAA-1111 / DSM 21527 / NCTC 11395 / H</strain>
    </source>
</reference>
<dbReference type="EMBL" id="CP002959">
    <property type="protein sequence ID" value="AFM11686.1"/>
    <property type="molecule type" value="Genomic_DNA"/>
</dbReference>
<proteinExistence type="predicted"/>
<evidence type="ECO:0000259" key="1">
    <source>
        <dbReference type="Pfam" id="PF04986"/>
    </source>
</evidence>
<organism evidence="3 4">
    <name type="scientific">Turneriella parva (strain ATCC BAA-1111 / DSM 21527 / NCTC 11395 / H)</name>
    <name type="common">Leptospira parva</name>
    <dbReference type="NCBI Taxonomy" id="869212"/>
    <lineage>
        <taxon>Bacteria</taxon>
        <taxon>Pseudomonadati</taxon>
        <taxon>Spirochaetota</taxon>
        <taxon>Spirochaetia</taxon>
        <taxon>Leptospirales</taxon>
        <taxon>Leptospiraceae</taxon>
        <taxon>Turneriella</taxon>
    </lineage>
</organism>
<dbReference type="PANTHER" id="PTHR37023">
    <property type="entry name" value="TRANSPOSASE"/>
    <property type="match status" value="1"/>
</dbReference>
<evidence type="ECO:0000313" key="4">
    <source>
        <dbReference type="Proteomes" id="UP000006048"/>
    </source>
</evidence>
<dbReference type="GO" id="GO:0006313">
    <property type="term" value="P:DNA transposition"/>
    <property type="evidence" value="ECO:0007669"/>
    <property type="project" value="InterPro"/>
</dbReference>
<accession>I4B329</accession>
<dbReference type="HOGENOM" id="CLU_038153_0_1_12"/>
<protein>
    <submittedName>
        <fullName evidence="3">Uncharacterized protein</fullName>
    </submittedName>
</protein>
<dbReference type="InterPro" id="IPR007069">
    <property type="entry name" value="Transposase_32"/>
</dbReference>
<dbReference type="InterPro" id="IPR026889">
    <property type="entry name" value="Zn_Tnp"/>
</dbReference>
<dbReference type="Proteomes" id="UP000006048">
    <property type="component" value="Chromosome"/>
</dbReference>
<dbReference type="Pfam" id="PF04986">
    <property type="entry name" value="Y2_Tnp"/>
    <property type="match status" value="1"/>
</dbReference>
<sequence length="382" mass="44751">MTGYAKNFETKFGKIDQWKIHEAKKLLTCGQFGRGFQWHECESCKVVLAVPFSCKSRLCLSCYRKRLFGWSIHLSKVLNPALLHFHVVFTMPGQLADLLFKRKINPRFLNLLSARVYAKRQRATAQVNENFKPGVLSTVHLAGNSLNFNPHVHTIATRDLVDPKTGEIKEVNFMPYQTIRYDWQRAVCRYLRRRQIISKDEYDFFLKKYAKGFHVYFQKISGESDDVIFKTAQYIAFGLFHNSQIENVDDERNTLTFRFKSHVDTQSREKTFSKMTMPIHEFMARMLFFLPDRHEKSIRYYGIYVRPAKTAAIEQAEKSSLWAEGIKSSFDAPNPTACPLCQRNMRTFAIFARDALRFEKRLRTKYFLADGYFFLKSTRAPP</sequence>
<dbReference type="GO" id="GO:0003677">
    <property type="term" value="F:DNA binding"/>
    <property type="evidence" value="ECO:0007669"/>
    <property type="project" value="InterPro"/>
</dbReference>
<dbReference type="OrthoDB" id="9791273at2"/>
<gene>
    <name evidence="3" type="ordered locus">Turpa_1037</name>
</gene>
<feature type="domain" description="Transposase zinc-binding" evidence="2">
    <location>
        <begin position="4"/>
        <end position="91"/>
    </location>
</feature>
<dbReference type="KEGG" id="tpx:Turpa_1037"/>
<dbReference type="RefSeq" id="WP_014802204.1">
    <property type="nucleotide sequence ID" value="NC_018020.1"/>
</dbReference>
<evidence type="ECO:0000313" key="3">
    <source>
        <dbReference type="EMBL" id="AFM11686.1"/>
    </source>
</evidence>
<name>I4B329_TURPD</name>